<keyword evidence="3" id="KW-0489">Methyltransferase</keyword>
<evidence type="ECO:0000256" key="3">
    <source>
        <dbReference type="ARBA" id="ARBA00022603"/>
    </source>
</evidence>
<dbReference type="Pfam" id="PF01555">
    <property type="entry name" value="N6_N4_Mtase"/>
    <property type="match status" value="1"/>
</dbReference>
<reference evidence="7 8" key="1">
    <citation type="submission" date="2022-06" db="EMBL/GenBank/DDBJ databases">
        <authorList>
            <person name="Liu G."/>
        </authorList>
    </citation>
    <scope>NUCLEOTIDE SEQUENCE [LARGE SCALE GENOMIC DNA]</scope>
    <source>
        <strain evidence="7 8">E4</strain>
    </source>
</reference>
<dbReference type="InterPro" id="IPR002941">
    <property type="entry name" value="DNA_methylase_N4/N6"/>
</dbReference>
<evidence type="ECO:0000256" key="5">
    <source>
        <dbReference type="ARBA" id="ARBA00047942"/>
    </source>
</evidence>
<dbReference type="EMBL" id="CP098494">
    <property type="protein sequence ID" value="USA60133.1"/>
    <property type="molecule type" value="Genomic_DNA"/>
</dbReference>
<comment type="similarity">
    <text evidence="1">Belongs to the N(4)/N(6)-methyltransferase family.</text>
</comment>
<keyword evidence="4" id="KW-0808">Transferase</keyword>
<organism evidence="7 8">
    <name type="scientific">Qipengyuania citrea</name>
    <dbReference type="NCBI Taxonomy" id="225971"/>
    <lineage>
        <taxon>Bacteria</taxon>
        <taxon>Pseudomonadati</taxon>
        <taxon>Pseudomonadota</taxon>
        <taxon>Alphaproteobacteria</taxon>
        <taxon>Sphingomonadales</taxon>
        <taxon>Erythrobacteraceae</taxon>
        <taxon>Qipengyuania</taxon>
    </lineage>
</organism>
<name>A0ABY4U771_9SPHN</name>
<comment type="catalytic activity">
    <reaction evidence="5">
        <text>a 2'-deoxyadenosine in DNA + S-adenosyl-L-methionine = an N(6)-methyl-2'-deoxyadenosine in DNA + S-adenosyl-L-homocysteine + H(+)</text>
        <dbReference type="Rhea" id="RHEA:15197"/>
        <dbReference type="Rhea" id="RHEA-COMP:12418"/>
        <dbReference type="Rhea" id="RHEA-COMP:12419"/>
        <dbReference type="ChEBI" id="CHEBI:15378"/>
        <dbReference type="ChEBI" id="CHEBI:57856"/>
        <dbReference type="ChEBI" id="CHEBI:59789"/>
        <dbReference type="ChEBI" id="CHEBI:90615"/>
        <dbReference type="ChEBI" id="CHEBI:90616"/>
        <dbReference type="EC" id="2.1.1.72"/>
    </reaction>
</comment>
<proteinExistence type="inferred from homology"/>
<evidence type="ECO:0000259" key="6">
    <source>
        <dbReference type="Pfam" id="PF01555"/>
    </source>
</evidence>
<evidence type="ECO:0000313" key="7">
    <source>
        <dbReference type="EMBL" id="USA60133.1"/>
    </source>
</evidence>
<gene>
    <name evidence="7" type="ORF">NCF85_08345</name>
</gene>
<dbReference type="RefSeq" id="WP_301641307.1">
    <property type="nucleotide sequence ID" value="NZ_CP098494.1"/>
</dbReference>
<sequence length="950" mass="108037">MNDQLKMETKESCSSVECLGLTFASEHERRQHFLALLAEKLKDTEFRRQEGFPVGSDEAILAMSDPPYYTACPNPWLSDFVECFGKAYDPDEEYAREPFAADVNEGRNDPIYNAHSYHTKVPPRAIVRYILNFTKPGDLVFDGFCGTGMTAVAAQLCADRSVIQALGYRVDDDGAIFEADGAADRTKWREISKLGARRAIINDLSPAASFISYNYNRICDAEYFSRLVEPVLEEAESLFGWMFQTLHRADEIAISRAKQEIVEQQHPELSSIGDCGRINYIVWSDIFICPECAGDLVFWDEAVDKENGKVLDSFKCPHCDSDLAKRDLEPKTSTHVDPVTTSEVKQRVQVPAYISYTFGSRRYEKQADEADIALAHKISNLNPSDWFPAYALKKGDKTGEPIRLGITHTHHFYTHRCLIILAFYRSKGLAQWAPFSALTPRATRMHRIAASRIGGAKKGEGGATVGVINGTLYVPSLSVEMNVMDQAKDRLKAYDKAWFKKHPTITTTQSSTNLNQIPENSVDYVFIDPPFGSNLMYSELNSLWEGWLKVFTMDTDEAIENRSQGKVLDDYRRLMSQCFREVFRILKPGRWATIEFSNTQASVWNSIQTAIQEAGLVVANVSALNKQQGSFNAVTNPTSVKQDLIISAYKPNGGLEERFRSAGATTETAWDFIKTHLRQLPVSRERAGGLDYLTERDPRILFDRMVAWFVQHNAPVPLSTQEFQADLQQKFVFRDGMAFLPDQVTEYDRKRAQVAQAPQLELFVSDERSAIEWLMDFLRKRPSTYQDVHPEFTTQVGAGWRKHEERPELSALLADNFLRYDGNGDVPNQIHSYLSTNFKDLRGLEKDDARLKAKAKDRWYVPDPSKAKDLEQKRERSLLREFESYKSAPGRRLKEFRLEVLRAGFKTAWAGKDYKTIIGIAQKIPDEALQEDEKLLLWYDQALTRMEADA</sequence>
<accession>A0ABY4U771</accession>
<evidence type="ECO:0000256" key="1">
    <source>
        <dbReference type="ARBA" id="ARBA00006594"/>
    </source>
</evidence>
<evidence type="ECO:0000256" key="4">
    <source>
        <dbReference type="ARBA" id="ARBA00022679"/>
    </source>
</evidence>
<dbReference type="SUPFAM" id="SSF53335">
    <property type="entry name" value="S-adenosyl-L-methionine-dependent methyltransferases"/>
    <property type="match status" value="2"/>
</dbReference>
<dbReference type="Gene3D" id="3.40.50.150">
    <property type="entry name" value="Vaccinia Virus protein VP39"/>
    <property type="match status" value="2"/>
</dbReference>
<dbReference type="InterPro" id="IPR002052">
    <property type="entry name" value="DNA_methylase_N6_adenine_CS"/>
</dbReference>
<dbReference type="InterPro" id="IPR029063">
    <property type="entry name" value="SAM-dependent_MTases_sf"/>
</dbReference>
<dbReference type="EC" id="2.1.1.72" evidence="2"/>
<protein>
    <recommendedName>
        <fullName evidence="2">site-specific DNA-methyltransferase (adenine-specific)</fullName>
        <ecNumber evidence="2">2.1.1.72</ecNumber>
    </recommendedName>
</protein>
<evidence type="ECO:0000313" key="8">
    <source>
        <dbReference type="Proteomes" id="UP001056619"/>
    </source>
</evidence>
<dbReference type="PROSITE" id="PS00092">
    <property type="entry name" value="N6_MTASE"/>
    <property type="match status" value="1"/>
</dbReference>
<evidence type="ECO:0000256" key="2">
    <source>
        <dbReference type="ARBA" id="ARBA00011900"/>
    </source>
</evidence>
<keyword evidence="8" id="KW-1185">Reference proteome</keyword>
<dbReference type="Proteomes" id="UP001056619">
    <property type="component" value="Chromosome"/>
</dbReference>
<feature type="domain" description="DNA methylase N-4/N-6" evidence="6">
    <location>
        <begin position="110"/>
        <end position="157"/>
    </location>
</feature>